<dbReference type="GO" id="GO:0016987">
    <property type="term" value="F:sigma factor activity"/>
    <property type="evidence" value="ECO:0007669"/>
    <property type="project" value="UniProtKB-KW"/>
</dbReference>
<feature type="domain" description="RNA polymerase sigma-70 region 2" evidence="5">
    <location>
        <begin position="12"/>
        <end position="77"/>
    </location>
</feature>
<evidence type="ECO:0000256" key="4">
    <source>
        <dbReference type="ARBA" id="ARBA00023163"/>
    </source>
</evidence>
<dbReference type="Proteomes" id="UP000186917">
    <property type="component" value="Unassembled WGS sequence"/>
</dbReference>
<dbReference type="GO" id="GO:0006352">
    <property type="term" value="P:DNA-templated transcription initiation"/>
    <property type="evidence" value="ECO:0007669"/>
    <property type="project" value="InterPro"/>
</dbReference>
<dbReference type="InterPro" id="IPR036388">
    <property type="entry name" value="WH-like_DNA-bd_sf"/>
</dbReference>
<sequence>MTSREKLFDRIYTSTRERLFAYVKKFVPDESGIKDIMQQCYIKLWINIDTIDTDEQMLPLLFSYAKNLMIDNIRKTATEKKHFLNLKLTQETVTSTEPQIWTAESVQQINKAIVQMPSRRRKIFLMRKEEGLTVTEIATKLNITPRAVRKHLSEAVDYLRNNLAGMDVVAILFLYQLPYTLPLLMD</sequence>
<keyword evidence="2" id="KW-0805">Transcription regulation</keyword>
<reference evidence="8" key="1">
    <citation type="submission" date="2017-01" db="EMBL/GenBank/DDBJ databases">
        <authorList>
            <person name="Varghese N."/>
            <person name="Submissions S."/>
        </authorList>
    </citation>
    <scope>NUCLEOTIDE SEQUENCE [LARGE SCALE GENOMIC DNA]</scope>
    <source>
        <strain evidence="8">DSM 21054</strain>
    </source>
</reference>
<evidence type="ECO:0000313" key="7">
    <source>
        <dbReference type="EMBL" id="SIT29032.1"/>
    </source>
</evidence>
<dbReference type="InterPro" id="IPR013249">
    <property type="entry name" value="RNA_pol_sigma70_r4_t2"/>
</dbReference>
<evidence type="ECO:0000256" key="2">
    <source>
        <dbReference type="ARBA" id="ARBA00023015"/>
    </source>
</evidence>
<dbReference type="InterPro" id="IPR014284">
    <property type="entry name" value="RNA_pol_sigma-70_dom"/>
</dbReference>
<feature type="domain" description="RNA polymerase sigma factor 70 region 4 type 2" evidence="6">
    <location>
        <begin position="107"/>
        <end position="156"/>
    </location>
</feature>
<dbReference type="SUPFAM" id="SSF88946">
    <property type="entry name" value="Sigma2 domain of RNA polymerase sigma factors"/>
    <property type="match status" value="1"/>
</dbReference>
<dbReference type="AlphaFoldDB" id="A0A173MDJ1"/>
<evidence type="ECO:0000259" key="5">
    <source>
        <dbReference type="Pfam" id="PF04542"/>
    </source>
</evidence>
<dbReference type="Pfam" id="PF08281">
    <property type="entry name" value="Sigma70_r4_2"/>
    <property type="match status" value="1"/>
</dbReference>
<gene>
    <name evidence="7" type="ORF">SAMN05421788_108200</name>
</gene>
<dbReference type="PANTHER" id="PTHR43133:SF46">
    <property type="entry name" value="RNA POLYMERASE SIGMA-70 FACTOR ECF SUBFAMILY"/>
    <property type="match status" value="1"/>
</dbReference>
<dbReference type="InterPro" id="IPR039425">
    <property type="entry name" value="RNA_pol_sigma-70-like"/>
</dbReference>
<evidence type="ECO:0000256" key="3">
    <source>
        <dbReference type="ARBA" id="ARBA00023082"/>
    </source>
</evidence>
<dbReference type="KEGG" id="fln:FLA_1665"/>
<name>A0A173MDJ1_9BACT</name>
<dbReference type="InterPro" id="IPR013324">
    <property type="entry name" value="RNA_pol_sigma_r3/r4-like"/>
</dbReference>
<dbReference type="SUPFAM" id="SSF88659">
    <property type="entry name" value="Sigma3 and sigma4 domains of RNA polymerase sigma factors"/>
    <property type="match status" value="1"/>
</dbReference>
<comment type="similarity">
    <text evidence="1">Belongs to the sigma-70 factor family. ECF subfamily.</text>
</comment>
<dbReference type="OrthoDB" id="655853at2"/>
<dbReference type="CDD" id="cd06171">
    <property type="entry name" value="Sigma70_r4"/>
    <property type="match status" value="1"/>
</dbReference>
<keyword evidence="3" id="KW-0731">Sigma factor</keyword>
<dbReference type="InterPro" id="IPR013325">
    <property type="entry name" value="RNA_pol_sigma_r2"/>
</dbReference>
<evidence type="ECO:0000256" key="1">
    <source>
        <dbReference type="ARBA" id="ARBA00010641"/>
    </source>
</evidence>
<dbReference type="Gene3D" id="1.10.10.10">
    <property type="entry name" value="Winged helix-like DNA-binding domain superfamily/Winged helix DNA-binding domain"/>
    <property type="match status" value="1"/>
</dbReference>
<evidence type="ECO:0000313" key="8">
    <source>
        <dbReference type="Proteomes" id="UP000186917"/>
    </source>
</evidence>
<protein>
    <submittedName>
        <fullName evidence="7">RNA polymerase sigma-70 factor, ECF subfamily</fullName>
    </submittedName>
</protein>
<proteinExistence type="inferred from homology"/>
<dbReference type="GO" id="GO:0003677">
    <property type="term" value="F:DNA binding"/>
    <property type="evidence" value="ECO:0007669"/>
    <property type="project" value="InterPro"/>
</dbReference>
<keyword evidence="8" id="KW-1185">Reference proteome</keyword>
<organism evidence="7 8">
    <name type="scientific">Filimonas lacunae</name>
    <dbReference type="NCBI Taxonomy" id="477680"/>
    <lineage>
        <taxon>Bacteria</taxon>
        <taxon>Pseudomonadati</taxon>
        <taxon>Bacteroidota</taxon>
        <taxon>Chitinophagia</taxon>
        <taxon>Chitinophagales</taxon>
        <taxon>Chitinophagaceae</taxon>
        <taxon>Filimonas</taxon>
    </lineage>
</organism>
<dbReference type="InterPro" id="IPR007627">
    <property type="entry name" value="RNA_pol_sigma70_r2"/>
</dbReference>
<dbReference type="NCBIfam" id="TIGR02937">
    <property type="entry name" value="sigma70-ECF"/>
    <property type="match status" value="1"/>
</dbReference>
<accession>A0A173MDJ1</accession>
<dbReference type="PANTHER" id="PTHR43133">
    <property type="entry name" value="RNA POLYMERASE ECF-TYPE SIGMA FACTO"/>
    <property type="match status" value="1"/>
</dbReference>
<evidence type="ECO:0000259" key="6">
    <source>
        <dbReference type="Pfam" id="PF08281"/>
    </source>
</evidence>
<keyword evidence="4" id="KW-0804">Transcription</keyword>
<dbReference type="RefSeq" id="WP_076381219.1">
    <property type="nucleotide sequence ID" value="NZ_AP017422.1"/>
</dbReference>
<dbReference type="Pfam" id="PF04542">
    <property type="entry name" value="Sigma70_r2"/>
    <property type="match status" value="1"/>
</dbReference>
<dbReference type="Gene3D" id="1.10.1740.10">
    <property type="match status" value="1"/>
</dbReference>
<dbReference type="EMBL" id="FTOR01000008">
    <property type="protein sequence ID" value="SIT29032.1"/>
    <property type="molecule type" value="Genomic_DNA"/>
</dbReference>
<dbReference type="STRING" id="477680.SAMN05421788_108200"/>